<evidence type="ECO:0000256" key="2">
    <source>
        <dbReference type="ARBA" id="ARBA00010617"/>
    </source>
</evidence>
<dbReference type="Pfam" id="PF00067">
    <property type="entry name" value="p450"/>
    <property type="match status" value="1"/>
</dbReference>
<keyword evidence="3" id="KW-0503">Monooxygenase</keyword>
<accession>A0ABW6W7S7</accession>
<sequence length="435" mass="48946">MTATTAPEAVLPDGPHNHRLAQSVRFVVSRSGTMRRLRRQYGSAFTLDTLNFGRMVMLADPAEVRELFQTAPELADTPDVNLGSVLGRGSFFAITGDEHRRQRKLLTPPFHGRRLRAYEQIIESETRRETRSWPEGRPFPVMPSTMRITLNVILRAVFGAEGAELDELRELLPRAVKLGSVLAVLPAVRRDLGGFGPGARFDKYRHRYDEIVDRLVERATADPRLDQREDVLALLVQARYDDGSPMTREQIADQLLTLLTAGHETTATTLAWAVERLRRHPDVLERLAAGDDDLLDAAIIEVQRVRPVVEFTARQVRADTLRIGRWTMPRGTVMGACIALLHEDETLFPDPARFDPDRFLGSRADTYGWIPFGGGVRRCIGAAFASLEMRVVLRTVLRDFTIEPTTERAERRRPRGIAVAPARGGRAVVHRRIMV</sequence>
<dbReference type="CDD" id="cd11053">
    <property type="entry name" value="CYP110-like"/>
    <property type="match status" value="1"/>
</dbReference>
<proteinExistence type="inferred from homology"/>
<comment type="cofactor">
    <cofactor evidence="1">
        <name>heme</name>
        <dbReference type="ChEBI" id="CHEBI:30413"/>
    </cofactor>
</comment>
<organism evidence="4 5">
    <name type="scientific">Paractinoplanes globisporus</name>
    <dbReference type="NCBI Taxonomy" id="113565"/>
    <lineage>
        <taxon>Bacteria</taxon>
        <taxon>Bacillati</taxon>
        <taxon>Actinomycetota</taxon>
        <taxon>Actinomycetes</taxon>
        <taxon>Micromonosporales</taxon>
        <taxon>Micromonosporaceae</taxon>
        <taxon>Paractinoplanes</taxon>
    </lineage>
</organism>
<gene>
    <name evidence="4" type="ORF">ACFY35_07035</name>
</gene>
<keyword evidence="3" id="KW-0479">Metal-binding</keyword>
<dbReference type="PRINTS" id="PR00385">
    <property type="entry name" value="P450"/>
</dbReference>
<comment type="similarity">
    <text evidence="2 3">Belongs to the cytochrome P450 family.</text>
</comment>
<protein>
    <submittedName>
        <fullName evidence="4">Cytochrome P450</fullName>
    </submittedName>
</protein>
<dbReference type="Proteomes" id="UP001602245">
    <property type="component" value="Unassembled WGS sequence"/>
</dbReference>
<dbReference type="InterPro" id="IPR002401">
    <property type="entry name" value="Cyt_P450_E_grp-I"/>
</dbReference>
<dbReference type="PANTHER" id="PTHR24305">
    <property type="entry name" value="CYTOCHROME P450"/>
    <property type="match status" value="1"/>
</dbReference>
<dbReference type="EMBL" id="JBIAZU010000001">
    <property type="protein sequence ID" value="MFF5289173.1"/>
    <property type="molecule type" value="Genomic_DNA"/>
</dbReference>
<reference evidence="4 5" key="1">
    <citation type="submission" date="2024-10" db="EMBL/GenBank/DDBJ databases">
        <title>The Natural Products Discovery Center: Release of the First 8490 Sequenced Strains for Exploring Actinobacteria Biosynthetic Diversity.</title>
        <authorList>
            <person name="Kalkreuter E."/>
            <person name="Kautsar S.A."/>
            <person name="Yang D."/>
            <person name="Bader C.D."/>
            <person name="Teijaro C.N."/>
            <person name="Fluegel L."/>
            <person name="Davis C.M."/>
            <person name="Simpson J.R."/>
            <person name="Lauterbach L."/>
            <person name="Steele A.D."/>
            <person name="Gui C."/>
            <person name="Meng S."/>
            <person name="Li G."/>
            <person name="Viehrig K."/>
            <person name="Ye F."/>
            <person name="Su P."/>
            <person name="Kiefer A.F."/>
            <person name="Nichols A."/>
            <person name="Cepeda A.J."/>
            <person name="Yan W."/>
            <person name="Fan B."/>
            <person name="Jiang Y."/>
            <person name="Adhikari A."/>
            <person name="Zheng C.-J."/>
            <person name="Schuster L."/>
            <person name="Cowan T.M."/>
            <person name="Smanski M.J."/>
            <person name="Chevrette M.G."/>
            <person name="De Carvalho L.P.S."/>
            <person name="Shen B."/>
        </authorList>
    </citation>
    <scope>NUCLEOTIDE SEQUENCE [LARGE SCALE GENOMIC DNA]</scope>
    <source>
        <strain evidence="4 5">NPDC000087</strain>
    </source>
</reference>
<dbReference type="RefSeq" id="WP_026205244.1">
    <property type="nucleotide sequence ID" value="NZ_JBIAZU010000001.1"/>
</dbReference>
<name>A0ABW6W7S7_9ACTN</name>
<evidence type="ECO:0000256" key="1">
    <source>
        <dbReference type="ARBA" id="ARBA00001971"/>
    </source>
</evidence>
<evidence type="ECO:0000256" key="3">
    <source>
        <dbReference type="RuleBase" id="RU000461"/>
    </source>
</evidence>
<dbReference type="PROSITE" id="PS00086">
    <property type="entry name" value="CYTOCHROME_P450"/>
    <property type="match status" value="1"/>
</dbReference>
<keyword evidence="3" id="KW-0408">Iron</keyword>
<dbReference type="Gene3D" id="1.10.630.10">
    <property type="entry name" value="Cytochrome P450"/>
    <property type="match status" value="1"/>
</dbReference>
<evidence type="ECO:0000313" key="4">
    <source>
        <dbReference type="EMBL" id="MFF5289173.1"/>
    </source>
</evidence>
<dbReference type="InterPro" id="IPR050121">
    <property type="entry name" value="Cytochrome_P450_monoxygenase"/>
</dbReference>
<comment type="caution">
    <text evidence="4">The sequence shown here is derived from an EMBL/GenBank/DDBJ whole genome shotgun (WGS) entry which is preliminary data.</text>
</comment>
<dbReference type="PRINTS" id="PR00463">
    <property type="entry name" value="EP450I"/>
</dbReference>
<keyword evidence="3" id="KW-0560">Oxidoreductase</keyword>
<keyword evidence="3" id="KW-0349">Heme</keyword>
<dbReference type="InterPro" id="IPR001128">
    <property type="entry name" value="Cyt_P450"/>
</dbReference>
<dbReference type="SUPFAM" id="SSF48264">
    <property type="entry name" value="Cytochrome P450"/>
    <property type="match status" value="1"/>
</dbReference>
<dbReference type="InterPro" id="IPR017972">
    <property type="entry name" value="Cyt_P450_CS"/>
</dbReference>
<keyword evidence="5" id="KW-1185">Reference proteome</keyword>
<dbReference type="InterPro" id="IPR036396">
    <property type="entry name" value="Cyt_P450_sf"/>
</dbReference>
<dbReference type="PANTHER" id="PTHR24305:SF166">
    <property type="entry name" value="CYTOCHROME P450 12A4, MITOCHONDRIAL-RELATED"/>
    <property type="match status" value="1"/>
</dbReference>
<evidence type="ECO:0000313" key="5">
    <source>
        <dbReference type="Proteomes" id="UP001602245"/>
    </source>
</evidence>